<sequence>MAYFRVNCDKHIARFNIFNATKDDIEVFIKFAENNGFYIIKN</sequence>
<accession>A0A3G4ZWL5</accession>
<protein>
    <submittedName>
        <fullName evidence="1">Uncharacterized protein</fullName>
    </submittedName>
</protein>
<reference evidence="1" key="1">
    <citation type="submission" date="2018-10" db="EMBL/GenBank/DDBJ databases">
        <title>Hidden diversity of soil giant viruses.</title>
        <authorList>
            <person name="Schulz F."/>
            <person name="Alteio L."/>
            <person name="Goudeau D."/>
            <person name="Ryan E.M."/>
            <person name="Malmstrom R.R."/>
            <person name="Blanchard J."/>
            <person name="Woyke T."/>
        </authorList>
    </citation>
    <scope>NUCLEOTIDE SEQUENCE</scope>
    <source>
        <strain evidence="1">EDV1</strain>
    </source>
</reference>
<proteinExistence type="predicted"/>
<evidence type="ECO:0000313" key="1">
    <source>
        <dbReference type="EMBL" id="AYV78381.1"/>
    </source>
</evidence>
<gene>
    <name evidence="1" type="ORF">Edafosvirus11_16</name>
</gene>
<organism evidence="1">
    <name type="scientific">Edafosvirus sp</name>
    <dbReference type="NCBI Taxonomy" id="2487765"/>
    <lineage>
        <taxon>Viruses</taxon>
        <taxon>Varidnaviria</taxon>
        <taxon>Bamfordvirae</taxon>
        <taxon>Nucleocytoviricota</taxon>
        <taxon>Megaviricetes</taxon>
        <taxon>Imitervirales</taxon>
        <taxon>Mimiviridae</taxon>
        <taxon>Klosneuvirinae</taxon>
    </lineage>
</organism>
<name>A0A3G4ZWL5_9VIRU</name>
<dbReference type="EMBL" id="MK072076">
    <property type="protein sequence ID" value="AYV78381.1"/>
    <property type="molecule type" value="Genomic_DNA"/>
</dbReference>